<dbReference type="Pfam" id="PF12836">
    <property type="entry name" value="HHH_3"/>
    <property type="match status" value="1"/>
</dbReference>
<feature type="domain" description="Helix-hairpin-helix DNA-binding motif class 1" evidence="2">
    <location>
        <begin position="46"/>
        <end position="65"/>
    </location>
</feature>
<evidence type="ECO:0000313" key="4">
    <source>
        <dbReference type="Proteomes" id="UP001209257"/>
    </source>
</evidence>
<dbReference type="InterPro" id="IPR051675">
    <property type="entry name" value="Endo/Exo/Phosphatase_dom_1"/>
</dbReference>
<dbReference type="SUPFAM" id="SSF47781">
    <property type="entry name" value="RuvA domain 2-like"/>
    <property type="match status" value="1"/>
</dbReference>
<evidence type="ECO:0000259" key="2">
    <source>
        <dbReference type="SMART" id="SM00278"/>
    </source>
</evidence>
<proteinExistence type="predicted"/>
<name>A0ABT2VRQ6_9ALTE</name>
<feature type="signal peptide" evidence="1">
    <location>
        <begin position="1"/>
        <end position="25"/>
    </location>
</feature>
<feature type="domain" description="Helix-hairpin-helix DNA-binding motif class 1" evidence="2">
    <location>
        <begin position="76"/>
        <end position="95"/>
    </location>
</feature>
<dbReference type="EMBL" id="JAOTJC010000008">
    <property type="protein sequence ID" value="MCU7554906.1"/>
    <property type="molecule type" value="Genomic_DNA"/>
</dbReference>
<sequence length="101" mass="10812">MKKYIPLLLLLSAGAISSLPTPALATSGDQSQMQAAKLDLNSATLAQLTALPGIGERKAQAIIDYRDEVGRFVEVEQLTEVKGIGEKMLAKLAGHLTVREH</sequence>
<keyword evidence="4" id="KW-1185">Reference proteome</keyword>
<evidence type="ECO:0000256" key="1">
    <source>
        <dbReference type="SAM" id="SignalP"/>
    </source>
</evidence>
<evidence type="ECO:0000313" key="3">
    <source>
        <dbReference type="EMBL" id="MCU7554906.1"/>
    </source>
</evidence>
<dbReference type="NCBIfam" id="TIGR00426">
    <property type="entry name" value="competence protein ComEA helix-hairpin-helix repeat region"/>
    <property type="match status" value="1"/>
</dbReference>
<dbReference type="Gene3D" id="1.10.150.280">
    <property type="entry name" value="AF1531-like domain"/>
    <property type="match status" value="1"/>
</dbReference>
<organism evidence="3 4">
    <name type="scientific">Alteromonas salexigens</name>
    <dbReference type="NCBI Taxonomy" id="2982530"/>
    <lineage>
        <taxon>Bacteria</taxon>
        <taxon>Pseudomonadati</taxon>
        <taxon>Pseudomonadota</taxon>
        <taxon>Gammaproteobacteria</taxon>
        <taxon>Alteromonadales</taxon>
        <taxon>Alteromonadaceae</taxon>
        <taxon>Alteromonas/Salinimonas group</taxon>
        <taxon>Alteromonas</taxon>
    </lineage>
</organism>
<dbReference type="SMART" id="SM00278">
    <property type="entry name" value="HhH1"/>
    <property type="match status" value="2"/>
</dbReference>
<dbReference type="InterPro" id="IPR010994">
    <property type="entry name" value="RuvA_2-like"/>
</dbReference>
<accession>A0ABT2VRQ6</accession>
<dbReference type="InterPro" id="IPR003583">
    <property type="entry name" value="Hlx-hairpin-Hlx_DNA-bd_motif"/>
</dbReference>
<protein>
    <submittedName>
        <fullName evidence="3">Helix-hairpin-helix domain-containing protein</fullName>
    </submittedName>
</protein>
<dbReference type="PANTHER" id="PTHR21180:SF32">
    <property type="entry name" value="ENDONUCLEASE_EXONUCLEASE_PHOSPHATASE FAMILY DOMAIN-CONTAINING PROTEIN 1"/>
    <property type="match status" value="1"/>
</dbReference>
<dbReference type="Proteomes" id="UP001209257">
    <property type="component" value="Unassembled WGS sequence"/>
</dbReference>
<feature type="chain" id="PRO_5046469140" evidence="1">
    <location>
        <begin position="26"/>
        <end position="101"/>
    </location>
</feature>
<gene>
    <name evidence="3" type="ORF">OCL06_09870</name>
</gene>
<keyword evidence="1" id="KW-0732">Signal</keyword>
<dbReference type="PANTHER" id="PTHR21180">
    <property type="entry name" value="ENDONUCLEASE/EXONUCLEASE/PHOSPHATASE FAMILY DOMAIN-CONTAINING PROTEIN 1"/>
    <property type="match status" value="1"/>
</dbReference>
<dbReference type="RefSeq" id="WP_262994036.1">
    <property type="nucleotide sequence ID" value="NZ_JAOTJC010000008.1"/>
</dbReference>
<dbReference type="InterPro" id="IPR004509">
    <property type="entry name" value="Competence_ComEA_HhH"/>
</dbReference>
<reference evidence="4" key="1">
    <citation type="submission" date="2023-07" db="EMBL/GenBank/DDBJ databases">
        <title>Study on multiphase classification of strain Alteromonas salexigens isolated from the Yellow Sea.</title>
        <authorList>
            <person name="Sun L."/>
        </authorList>
    </citation>
    <scope>NUCLEOTIDE SEQUENCE [LARGE SCALE GENOMIC DNA]</scope>
    <source>
        <strain evidence="4">ASW11-19</strain>
    </source>
</reference>
<comment type="caution">
    <text evidence="3">The sequence shown here is derived from an EMBL/GenBank/DDBJ whole genome shotgun (WGS) entry which is preliminary data.</text>
</comment>